<dbReference type="PANTHER" id="PTHR44591:SF3">
    <property type="entry name" value="RESPONSE REGULATORY DOMAIN-CONTAINING PROTEIN"/>
    <property type="match status" value="1"/>
</dbReference>
<evidence type="ECO:0000313" key="5">
    <source>
        <dbReference type="Proteomes" id="UP001596445"/>
    </source>
</evidence>
<proteinExistence type="predicted"/>
<feature type="modified residue" description="4-aspartylphosphate" evidence="2">
    <location>
        <position position="55"/>
    </location>
</feature>
<evidence type="ECO:0000256" key="2">
    <source>
        <dbReference type="PROSITE-ProRule" id="PRU00169"/>
    </source>
</evidence>
<dbReference type="CDD" id="cd00156">
    <property type="entry name" value="REC"/>
    <property type="match status" value="1"/>
</dbReference>
<protein>
    <submittedName>
        <fullName evidence="4">Response regulator</fullName>
    </submittedName>
</protein>
<organism evidence="4 5">
    <name type="scientific">Halovenus salina</name>
    <dbReference type="NCBI Taxonomy" id="1510225"/>
    <lineage>
        <taxon>Archaea</taxon>
        <taxon>Methanobacteriati</taxon>
        <taxon>Methanobacteriota</taxon>
        <taxon>Stenosarchaea group</taxon>
        <taxon>Halobacteria</taxon>
        <taxon>Halobacteriales</taxon>
        <taxon>Haloarculaceae</taxon>
        <taxon>Halovenus</taxon>
    </lineage>
</organism>
<dbReference type="InterPro" id="IPR050595">
    <property type="entry name" value="Bact_response_regulator"/>
</dbReference>
<dbReference type="PROSITE" id="PS50110">
    <property type="entry name" value="RESPONSE_REGULATORY"/>
    <property type="match status" value="1"/>
</dbReference>
<dbReference type="EMBL" id="JBHSZI010000001">
    <property type="protein sequence ID" value="MFC7059581.1"/>
    <property type="molecule type" value="Genomic_DNA"/>
</dbReference>
<name>A0ABD5W207_9EURY</name>
<evidence type="ECO:0000313" key="4">
    <source>
        <dbReference type="EMBL" id="MFC7059581.1"/>
    </source>
</evidence>
<dbReference type="Gene3D" id="3.40.50.2300">
    <property type="match status" value="1"/>
</dbReference>
<evidence type="ECO:0000259" key="3">
    <source>
        <dbReference type="PROSITE" id="PS50110"/>
    </source>
</evidence>
<feature type="domain" description="Response regulatory" evidence="3">
    <location>
        <begin position="8"/>
        <end position="117"/>
    </location>
</feature>
<sequence>MTTDDSPVILAIDDEPRVVQAFDLWLDDSYDVLTETSGEDGLERMDNSVDVVLLDRHMPGLSGEEVLDRIRASEYHCKVALVTAVDPDFDIADMPFDDYVSKPIDQVELREVVEKLVSLEQFDTRLTEFYSISRKIATLEAEKPHQRLDESEEYAALLDRRDELKSAGKELLSELDSEEVNKLFEAAEPAPK</sequence>
<gene>
    <name evidence="4" type="ORF">ACFQQG_17080</name>
</gene>
<evidence type="ECO:0000256" key="1">
    <source>
        <dbReference type="ARBA" id="ARBA00022553"/>
    </source>
</evidence>
<dbReference type="Pfam" id="PF08663">
    <property type="entry name" value="HalX"/>
    <property type="match status" value="1"/>
</dbReference>
<reference evidence="4 5" key="1">
    <citation type="journal article" date="2019" name="Int. J. Syst. Evol. Microbiol.">
        <title>The Global Catalogue of Microorganisms (GCM) 10K type strain sequencing project: providing services to taxonomists for standard genome sequencing and annotation.</title>
        <authorList>
            <consortium name="The Broad Institute Genomics Platform"/>
            <consortium name="The Broad Institute Genome Sequencing Center for Infectious Disease"/>
            <person name="Wu L."/>
            <person name="Ma J."/>
        </authorList>
    </citation>
    <scope>NUCLEOTIDE SEQUENCE [LARGE SCALE GENOMIC DNA]</scope>
    <source>
        <strain evidence="4 5">JCM 30072</strain>
    </source>
</reference>
<dbReference type="InterPro" id="IPR001789">
    <property type="entry name" value="Sig_transdc_resp-reg_receiver"/>
</dbReference>
<dbReference type="InterPro" id="IPR011006">
    <property type="entry name" value="CheY-like_superfamily"/>
</dbReference>
<dbReference type="SMART" id="SM00448">
    <property type="entry name" value="REC"/>
    <property type="match status" value="1"/>
</dbReference>
<dbReference type="Proteomes" id="UP001596445">
    <property type="component" value="Unassembled WGS sequence"/>
</dbReference>
<dbReference type="GeneID" id="76631756"/>
<dbReference type="RefSeq" id="WP_267162363.1">
    <property type="nucleotide sequence ID" value="NZ_CP112972.1"/>
</dbReference>
<dbReference type="AlphaFoldDB" id="A0ABD5W207"/>
<keyword evidence="5" id="KW-1185">Reference proteome</keyword>
<dbReference type="InterPro" id="IPR013971">
    <property type="entry name" value="HalX_domain"/>
</dbReference>
<accession>A0ABD5W207</accession>
<dbReference type="SUPFAM" id="SSF52172">
    <property type="entry name" value="CheY-like"/>
    <property type="match status" value="1"/>
</dbReference>
<dbReference type="Pfam" id="PF00072">
    <property type="entry name" value="Response_reg"/>
    <property type="match status" value="1"/>
</dbReference>
<comment type="caution">
    <text evidence="4">The sequence shown here is derived from an EMBL/GenBank/DDBJ whole genome shotgun (WGS) entry which is preliminary data.</text>
</comment>
<dbReference type="PANTHER" id="PTHR44591">
    <property type="entry name" value="STRESS RESPONSE REGULATOR PROTEIN 1"/>
    <property type="match status" value="1"/>
</dbReference>
<keyword evidence="1 2" id="KW-0597">Phosphoprotein</keyword>